<dbReference type="Proteomes" id="UP000239504">
    <property type="component" value="Unassembled WGS sequence"/>
</dbReference>
<dbReference type="RefSeq" id="WP_104829051.1">
    <property type="nucleotide sequence ID" value="NZ_PJCH01000005.1"/>
</dbReference>
<proteinExistence type="predicted"/>
<dbReference type="PROSITE" id="PS51257">
    <property type="entry name" value="PROKAR_LIPOPROTEIN"/>
    <property type="match status" value="1"/>
</dbReference>
<sequence length="161" mass="16794">MNLMKLIRALLGTGAALMLSACGGPVPSDMFLTLSVSTRDVAVKTAINGKPSDFLSGGEEGSMTASAPLNNTVKEGENEATFLLSGRDHGDDGVIDAAFLATLEIAVKGEIVDTLEPGERMIFSRELTEEEAAALAGGESVTITERFTVSRAALEEMKAGE</sequence>
<keyword evidence="3" id="KW-1185">Reference proteome</keyword>
<comment type="caution">
    <text evidence="2">The sequence shown here is derived from an EMBL/GenBank/DDBJ whole genome shotgun (WGS) entry which is preliminary data.</text>
</comment>
<feature type="chain" id="PRO_5015547049" evidence="1">
    <location>
        <begin position="24"/>
        <end position="161"/>
    </location>
</feature>
<dbReference type="EMBL" id="PJCH01000005">
    <property type="protein sequence ID" value="PQA87806.1"/>
    <property type="molecule type" value="Genomic_DNA"/>
</dbReference>
<gene>
    <name evidence="2" type="ORF">CW354_05480</name>
</gene>
<dbReference type="AlphaFoldDB" id="A0A2S7K5Q5"/>
<reference evidence="2 3" key="1">
    <citation type="submission" date="2017-12" db="EMBL/GenBank/DDBJ databases">
        <authorList>
            <person name="Hurst M.R.H."/>
        </authorList>
    </citation>
    <scope>NUCLEOTIDE SEQUENCE [LARGE SCALE GENOMIC DNA]</scope>
    <source>
        <strain evidence="2 3">SY-3-19</strain>
    </source>
</reference>
<keyword evidence="1" id="KW-0732">Signal</keyword>
<organism evidence="2 3">
    <name type="scientific">Hyphococcus luteus</name>
    <dbReference type="NCBI Taxonomy" id="2058213"/>
    <lineage>
        <taxon>Bacteria</taxon>
        <taxon>Pseudomonadati</taxon>
        <taxon>Pseudomonadota</taxon>
        <taxon>Alphaproteobacteria</taxon>
        <taxon>Parvularculales</taxon>
        <taxon>Parvularculaceae</taxon>
        <taxon>Hyphococcus</taxon>
    </lineage>
</organism>
<accession>A0A2S7K5Q5</accession>
<evidence type="ECO:0000313" key="3">
    <source>
        <dbReference type="Proteomes" id="UP000239504"/>
    </source>
</evidence>
<evidence type="ECO:0000313" key="2">
    <source>
        <dbReference type="EMBL" id="PQA87806.1"/>
    </source>
</evidence>
<protein>
    <submittedName>
        <fullName evidence="2">Uncharacterized protein</fullName>
    </submittedName>
</protein>
<name>A0A2S7K5Q5_9PROT</name>
<evidence type="ECO:0000256" key="1">
    <source>
        <dbReference type="SAM" id="SignalP"/>
    </source>
</evidence>
<feature type="signal peptide" evidence="1">
    <location>
        <begin position="1"/>
        <end position="23"/>
    </location>
</feature>